<proteinExistence type="predicted"/>
<keyword evidence="2" id="KW-1185">Reference proteome</keyword>
<reference evidence="1" key="1">
    <citation type="submission" date="2021-10" db="EMBL/GenBank/DDBJ databases">
        <authorList>
            <person name="Dean J.D."/>
            <person name="Kim M.K."/>
            <person name="Newey C.N."/>
            <person name="Stoker T.S."/>
            <person name="Thompson D.W."/>
            <person name="Grose J.H."/>
        </authorList>
    </citation>
    <scope>NUCLEOTIDE SEQUENCE</scope>
    <source>
        <strain evidence="1">BT178</strain>
    </source>
</reference>
<evidence type="ECO:0000313" key="1">
    <source>
        <dbReference type="EMBL" id="MCB2408651.1"/>
    </source>
</evidence>
<comment type="caution">
    <text evidence="1">The sequence shown here is derived from an EMBL/GenBank/DDBJ whole genome shotgun (WGS) entry which is preliminary data.</text>
</comment>
<sequence length="102" mass="12055">MVHVYEQNTVSLLCNRDSSTLRKEARYFARQLRPVLQSTDEYDWIEVEYSTCLVFAPLSCKPNCERTIQLLLRDTTTWATAPLRTTNTAYRVHPIEQWEDQQ</sequence>
<dbReference type="Proteomes" id="UP001165296">
    <property type="component" value="Unassembled WGS sequence"/>
</dbReference>
<dbReference type="EMBL" id="JAJADR010000003">
    <property type="protein sequence ID" value="MCB2408651.1"/>
    <property type="molecule type" value="Genomic_DNA"/>
</dbReference>
<organism evidence="1 2">
    <name type="scientific">Hymenobacter lucidus</name>
    <dbReference type="NCBI Taxonomy" id="2880930"/>
    <lineage>
        <taxon>Bacteria</taxon>
        <taxon>Pseudomonadati</taxon>
        <taxon>Bacteroidota</taxon>
        <taxon>Cytophagia</taxon>
        <taxon>Cytophagales</taxon>
        <taxon>Hymenobacteraceae</taxon>
        <taxon>Hymenobacter</taxon>
    </lineage>
</organism>
<dbReference type="RefSeq" id="WP_226175891.1">
    <property type="nucleotide sequence ID" value="NZ_JAJADR010000003.1"/>
</dbReference>
<name>A0ABS8AV77_9BACT</name>
<protein>
    <submittedName>
        <fullName evidence="1">Uncharacterized protein</fullName>
    </submittedName>
</protein>
<gene>
    <name evidence="1" type="ORF">LGH74_11740</name>
</gene>
<evidence type="ECO:0000313" key="2">
    <source>
        <dbReference type="Proteomes" id="UP001165296"/>
    </source>
</evidence>
<accession>A0ABS8AV77</accession>